<feature type="chain" id="PRO_5047388799" evidence="3">
    <location>
        <begin position="22"/>
        <end position="494"/>
    </location>
</feature>
<keyword evidence="4" id="KW-0121">Carboxypeptidase</keyword>
<comment type="similarity">
    <text evidence="1">Belongs to the peptidase S13 family.</text>
</comment>
<keyword evidence="5" id="KW-1185">Reference proteome</keyword>
<keyword evidence="3" id="KW-0732">Signal</keyword>
<dbReference type="SUPFAM" id="SSF56601">
    <property type="entry name" value="beta-lactamase/transpeptidase-like"/>
    <property type="match status" value="1"/>
</dbReference>
<proteinExistence type="inferred from homology"/>
<dbReference type="PANTHER" id="PTHR30023">
    <property type="entry name" value="D-ALANYL-D-ALANINE CARBOXYPEPTIDASE"/>
    <property type="match status" value="1"/>
</dbReference>
<dbReference type="PROSITE" id="PS51257">
    <property type="entry name" value="PROKAR_LIPOPROTEIN"/>
    <property type="match status" value="1"/>
</dbReference>
<comment type="caution">
    <text evidence="4">The sequence shown here is derived from an EMBL/GenBank/DDBJ whole genome shotgun (WGS) entry which is preliminary data.</text>
</comment>
<dbReference type="EMBL" id="QUAJ01000016">
    <property type="protein sequence ID" value="REI40748.1"/>
    <property type="molecule type" value="Genomic_DNA"/>
</dbReference>
<sequence>MKNILKKLVLLIILVSIISCRSTETPVVPIKSATEKAVDDFTHMPQTENASLGMKVVNLESGKTLFKLNPDKSLVPASNMKLLTTGAALEILGKDYRFKTILAYDGKIGSDGTLDGNIYIIGGGDPTLGSKYLAAEDPERVTTGEKKKQLEFLNIWAEKIKSMGIKKINGQIVADPSYYPETTLSQTWEWGDLRYTFASRPSGLTFLDNSIRLILQREDGNIRASVSPSWVNTVVTNRVAADEIRPSKITLVVSPYTNEIVALGTMNKPIISYNTVMQDPASALAVIFSKTLKEEGIKNNGGRLMGKNDKAINKNNLIYTQYSPKLEEIIGYTNKYSVNLFSEHLKIEAEKKLRGKSKESVETMKGYWSNRLSARGLYIYDGSGLSRYNGVTPDTLVELLKYMKKSENFSSFYDSLAEPGKNGTFKKFQEQTVLVDNLHGKSGTLTGVKSYGGYMYNVDGDLLAFSIIINHHGMSGTKISEKLEKVMESIYYLK</sequence>
<dbReference type="Gene3D" id="3.50.80.20">
    <property type="entry name" value="D-Ala-D-Ala carboxypeptidase C, peptidase S13"/>
    <property type="match status" value="1"/>
</dbReference>
<feature type="signal peptide" evidence="3">
    <location>
        <begin position="1"/>
        <end position="21"/>
    </location>
</feature>
<dbReference type="InterPro" id="IPR000667">
    <property type="entry name" value="Peptidase_S13"/>
</dbReference>
<organism evidence="4 5">
    <name type="scientific">Psychrilyobacter piezotolerans</name>
    <dbReference type="NCBI Taxonomy" id="2293438"/>
    <lineage>
        <taxon>Bacteria</taxon>
        <taxon>Fusobacteriati</taxon>
        <taxon>Fusobacteriota</taxon>
        <taxon>Fusobacteriia</taxon>
        <taxon>Fusobacteriales</taxon>
        <taxon>Fusobacteriaceae</taxon>
        <taxon>Psychrilyobacter</taxon>
    </lineage>
</organism>
<dbReference type="PANTHER" id="PTHR30023:SF0">
    <property type="entry name" value="PENICILLIN-SENSITIVE CARBOXYPEPTIDASE A"/>
    <property type="match status" value="1"/>
</dbReference>
<keyword evidence="4" id="KW-0645">Protease</keyword>
<evidence type="ECO:0000256" key="2">
    <source>
        <dbReference type="ARBA" id="ARBA00022801"/>
    </source>
</evidence>
<evidence type="ECO:0000256" key="3">
    <source>
        <dbReference type="SAM" id="SignalP"/>
    </source>
</evidence>
<dbReference type="NCBIfam" id="TIGR00666">
    <property type="entry name" value="PBP4"/>
    <property type="match status" value="1"/>
</dbReference>
<dbReference type="PRINTS" id="PR00922">
    <property type="entry name" value="DADACBPTASE3"/>
</dbReference>
<dbReference type="Proteomes" id="UP000263486">
    <property type="component" value="Unassembled WGS sequence"/>
</dbReference>
<dbReference type="Pfam" id="PF02113">
    <property type="entry name" value="Peptidase_S13"/>
    <property type="match status" value="1"/>
</dbReference>
<dbReference type="Gene3D" id="3.40.710.10">
    <property type="entry name" value="DD-peptidase/beta-lactamase superfamily"/>
    <property type="match status" value="2"/>
</dbReference>
<evidence type="ECO:0000313" key="5">
    <source>
        <dbReference type="Proteomes" id="UP000263486"/>
    </source>
</evidence>
<dbReference type="RefSeq" id="WP_114642669.1">
    <property type="nucleotide sequence ID" value="NZ_JAACIO010000018.1"/>
</dbReference>
<keyword evidence="2 4" id="KW-0378">Hydrolase</keyword>
<dbReference type="InterPro" id="IPR012338">
    <property type="entry name" value="Beta-lactam/transpept-like"/>
</dbReference>
<name>A0ABX9KG55_9FUSO</name>
<gene>
    <name evidence="4" type="primary">dacB</name>
    <name evidence="4" type="ORF">DYH56_09705</name>
</gene>
<dbReference type="EC" id="3.4.16.4" evidence="4"/>
<evidence type="ECO:0000256" key="1">
    <source>
        <dbReference type="ARBA" id="ARBA00006096"/>
    </source>
</evidence>
<reference evidence="4 5" key="1">
    <citation type="submission" date="2018-08" db="EMBL/GenBank/DDBJ databases">
        <title>Draft genome sequence of Psychrilyobacter sp. strain SD5 isolated from Black Sea water.</title>
        <authorList>
            <person name="Yadav S."/>
            <person name="Villanueva L."/>
            <person name="Damste J.S.S."/>
        </authorList>
    </citation>
    <scope>NUCLEOTIDE SEQUENCE [LARGE SCALE GENOMIC DNA]</scope>
    <source>
        <strain evidence="4 5">SD5</strain>
    </source>
</reference>
<accession>A0ABX9KG55</accession>
<evidence type="ECO:0000313" key="4">
    <source>
        <dbReference type="EMBL" id="REI40748.1"/>
    </source>
</evidence>
<dbReference type="GO" id="GO:0009002">
    <property type="term" value="F:serine-type D-Ala-D-Ala carboxypeptidase activity"/>
    <property type="evidence" value="ECO:0007669"/>
    <property type="project" value="UniProtKB-EC"/>
</dbReference>
<protein>
    <submittedName>
        <fullName evidence="4">D-alanyl-D-alanine carboxypeptidase/D-alanyl-D-alanine-endopeptidase</fullName>
        <ecNumber evidence="4">3.4.16.4</ecNumber>
    </submittedName>
</protein>